<protein>
    <submittedName>
        <fullName evidence="2">TIGR02679 domain-containing protein</fullName>
    </submittedName>
</protein>
<keyword evidence="3" id="KW-1185">Reference proteome</keyword>
<dbReference type="RefSeq" id="WP_387405574.1">
    <property type="nucleotide sequence ID" value="NZ_JBIAQY010000011.1"/>
</dbReference>
<proteinExistence type="predicted"/>
<name>A0ABW6S9I3_9NOCA</name>
<feature type="domain" description="Conserved hypothetical protein CHP02679 N terminus" evidence="1">
    <location>
        <begin position="2"/>
        <end position="64"/>
    </location>
</feature>
<comment type="caution">
    <text evidence="2">The sequence shown here is derived from an EMBL/GenBank/DDBJ whole genome shotgun (WGS) entry which is preliminary data.</text>
</comment>
<dbReference type="InterPro" id="IPR024466">
    <property type="entry name" value="CHP02679_N"/>
</dbReference>
<dbReference type="EMBL" id="JBIAQY010000011">
    <property type="protein sequence ID" value="MFF3571836.1"/>
    <property type="molecule type" value="Genomic_DNA"/>
</dbReference>
<organism evidence="2 3">
    <name type="scientific">Nocardia jiangxiensis</name>
    <dbReference type="NCBI Taxonomy" id="282685"/>
    <lineage>
        <taxon>Bacteria</taxon>
        <taxon>Bacillati</taxon>
        <taxon>Actinomycetota</taxon>
        <taxon>Actinomycetes</taxon>
        <taxon>Mycobacteriales</taxon>
        <taxon>Nocardiaceae</taxon>
        <taxon>Nocardia</taxon>
    </lineage>
</organism>
<evidence type="ECO:0000259" key="1">
    <source>
        <dbReference type="Pfam" id="PF11796"/>
    </source>
</evidence>
<reference evidence="2 3" key="1">
    <citation type="submission" date="2024-10" db="EMBL/GenBank/DDBJ databases">
        <title>The Natural Products Discovery Center: Release of the First 8490 Sequenced Strains for Exploring Actinobacteria Biosynthetic Diversity.</title>
        <authorList>
            <person name="Kalkreuter E."/>
            <person name="Kautsar S.A."/>
            <person name="Yang D."/>
            <person name="Bader C.D."/>
            <person name="Teijaro C.N."/>
            <person name="Fluegel L."/>
            <person name="Davis C.M."/>
            <person name="Simpson J.R."/>
            <person name="Lauterbach L."/>
            <person name="Steele A.D."/>
            <person name="Gui C."/>
            <person name="Meng S."/>
            <person name="Li G."/>
            <person name="Viehrig K."/>
            <person name="Ye F."/>
            <person name="Su P."/>
            <person name="Kiefer A.F."/>
            <person name="Nichols A."/>
            <person name="Cepeda A.J."/>
            <person name="Yan W."/>
            <person name="Fan B."/>
            <person name="Jiang Y."/>
            <person name="Adhikari A."/>
            <person name="Zheng C.-J."/>
            <person name="Schuster L."/>
            <person name="Cowan T.M."/>
            <person name="Smanski M.J."/>
            <person name="Chevrette M.G."/>
            <person name="De Carvalho L.P.S."/>
            <person name="Shen B."/>
        </authorList>
    </citation>
    <scope>NUCLEOTIDE SEQUENCE [LARGE SCALE GENOMIC DNA]</scope>
    <source>
        <strain evidence="2 3">NPDC002593</strain>
    </source>
</reference>
<evidence type="ECO:0000313" key="3">
    <source>
        <dbReference type="Proteomes" id="UP001601992"/>
    </source>
</evidence>
<sequence length="67" mass="7113">MNTAEREALADLLGAATLPAVMCSVRVDQLDSALVEAVGTTARLVVEELVGPVYNRPDSSSPARRRC</sequence>
<dbReference type="Pfam" id="PF11796">
    <property type="entry name" value="DUF3323"/>
    <property type="match status" value="1"/>
</dbReference>
<dbReference type="Proteomes" id="UP001601992">
    <property type="component" value="Unassembled WGS sequence"/>
</dbReference>
<gene>
    <name evidence="2" type="ORF">ACFYXQ_29055</name>
</gene>
<evidence type="ECO:0000313" key="2">
    <source>
        <dbReference type="EMBL" id="MFF3571836.1"/>
    </source>
</evidence>
<accession>A0ABW6S9I3</accession>